<evidence type="ECO:0000256" key="3">
    <source>
        <dbReference type="ARBA" id="ARBA00023274"/>
    </source>
</evidence>
<comment type="caution">
    <text evidence="4">The sequence shown here is derived from an EMBL/GenBank/DDBJ whole genome shotgun (WGS) entry which is preliminary data.</text>
</comment>
<proteinExistence type="inferred from homology"/>
<dbReference type="CDD" id="cd00364">
    <property type="entry name" value="Ribosomal_uS17"/>
    <property type="match status" value="1"/>
</dbReference>
<dbReference type="NCBIfam" id="NF004123">
    <property type="entry name" value="PRK05610.1"/>
    <property type="match status" value="1"/>
</dbReference>
<protein>
    <submittedName>
        <fullName evidence="4">30S ribosomal protein S17</fullName>
    </submittedName>
</protein>
<reference evidence="4 5" key="1">
    <citation type="journal article" date="2016" name="Nat. Commun.">
        <title>Thousands of microbial genomes shed light on interconnected biogeochemical processes in an aquifer system.</title>
        <authorList>
            <person name="Anantharaman K."/>
            <person name="Brown C.T."/>
            <person name="Hug L.A."/>
            <person name="Sharon I."/>
            <person name="Castelle C.J."/>
            <person name="Probst A.J."/>
            <person name="Thomas B.C."/>
            <person name="Singh A."/>
            <person name="Wilkins M.J."/>
            <person name="Karaoz U."/>
            <person name="Brodie E.L."/>
            <person name="Williams K.H."/>
            <person name="Hubbard S.S."/>
            <person name="Banfield J.F."/>
        </authorList>
    </citation>
    <scope>NUCLEOTIDE SEQUENCE [LARGE SCALE GENOMIC DNA]</scope>
</reference>
<dbReference type="PANTHER" id="PTHR10744">
    <property type="entry name" value="40S RIBOSOMAL PROTEIN S11 FAMILY MEMBER"/>
    <property type="match status" value="1"/>
</dbReference>
<dbReference type="GO" id="GO:0003735">
    <property type="term" value="F:structural constituent of ribosome"/>
    <property type="evidence" value="ECO:0007669"/>
    <property type="project" value="InterPro"/>
</dbReference>
<evidence type="ECO:0000313" key="5">
    <source>
        <dbReference type="Proteomes" id="UP000178046"/>
    </source>
</evidence>
<evidence type="ECO:0000313" key="4">
    <source>
        <dbReference type="EMBL" id="OGF82664.1"/>
    </source>
</evidence>
<evidence type="ECO:0000256" key="2">
    <source>
        <dbReference type="ARBA" id="ARBA00022980"/>
    </source>
</evidence>
<dbReference type="PANTHER" id="PTHR10744:SF1">
    <property type="entry name" value="SMALL RIBOSOMAL SUBUNIT PROTEIN US17M"/>
    <property type="match status" value="1"/>
</dbReference>
<dbReference type="GO" id="GO:0006412">
    <property type="term" value="P:translation"/>
    <property type="evidence" value="ECO:0007669"/>
    <property type="project" value="InterPro"/>
</dbReference>
<dbReference type="InterPro" id="IPR000266">
    <property type="entry name" value="Ribosomal_uS17"/>
</dbReference>
<dbReference type="Proteomes" id="UP000178046">
    <property type="component" value="Unassembled WGS sequence"/>
</dbReference>
<sequence>MAQILKGKVISNKMAKTVVVEVTRLKKHPIYGKQIKVTDKYKAHTEEPIPEGALVMIKSSRPRSKDKKWEVNKVL</sequence>
<dbReference type="AlphaFoldDB" id="A0A1F5X439"/>
<keyword evidence="3" id="KW-0687">Ribonucleoprotein</keyword>
<dbReference type="Gene3D" id="2.40.50.140">
    <property type="entry name" value="Nucleic acid-binding proteins"/>
    <property type="match status" value="1"/>
</dbReference>
<dbReference type="SUPFAM" id="SSF50249">
    <property type="entry name" value="Nucleic acid-binding proteins"/>
    <property type="match status" value="1"/>
</dbReference>
<organism evidence="4 5">
    <name type="scientific">Candidatus Giovannonibacteria bacterium RIFCSPLOWO2_01_FULL_44_16</name>
    <dbReference type="NCBI Taxonomy" id="1798348"/>
    <lineage>
        <taxon>Bacteria</taxon>
        <taxon>Candidatus Giovannoniibacteriota</taxon>
    </lineage>
</organism>
<name>A0A1F5X439_9BACT</name>
<gene>
    <name evidence="4" type="ORF">A2924_00675</name>
</gene>
<accession>A0A1F5X439</accession>
<dbReference type="Pfam" id="PF00366">
    <property type="entry name" value="Ribosomal_S17"/>
    <property type="match status" value="1"/>
</dbReference>
<evidence type="ECO:0000256" key="1">
    <source>
        <dbReference type="ARBA" id="ARBA00010254"/>
    </source>
</evidence>
<keyword evidence="2 4" id="KW-0689">Ribosomal protein</keyword>
<dbReference type="EMBL" id="MFIA01000020">
    <property type="protein sequence ID" value="OGF82664.1"/>
    <property type="molecule type" value="Genomic_DNA"/>
</dbReference>
<dbReference type="PRINTS" id="PR00973">
    <property type="entry name" value="RIBOSOMALS17"/>
</dbReference>
<dbReference type="GO" id="GO:0022627">
    <property type="term" value="C:cytosolic small ribosomal subunit"/>
    <property type="evidence" value="ECO:0007669"/>
    <property type="project" value="TreeGrafter"/>
</dbReference>
<dbReference type="InterPro" id="IPR012340">
    <property type="entry name" value="NA-bd_OB-fold"/>
</dbReference>
<comment type="similarity">
    <text evidence="1">Belongs to the universal ribosomal protein uS17 family.</text>
</comment>